<keyword evidence="4 7" id="KW-0812">Transmembrane</keyword>
<evidence type="ECO:0000313" key="10">
    <source>
        <dbReference type="Proteomes" id="UP000244168"/>
    </source>
</evidence>
<dbReference type="RefSeq" id="WP_245916995.1">
    <property type="nucleotide sequence ID" value="NZ_CP160205.1"/>
</dbReference>
<name>A0A2T5JBY9_9SPHI</name>
<gene>
    <name evidence="9" type="ORF">C8P68_10286</name>
</gene>
<organism evidence="9 10">
    <name type="scientific">Mucilaginibacter yixingensis</name>
    <dbReference type="NCBI Taxonomy" id="1295612"/>
    <lineage>
        <taxon>Bacteria</taxon>
        <taxon>Pseudomonadati</taxon>
        <taxon>Bacteroidota</taxon>
        <taxon>Sphingobacteriia</taxon>
        <taxon>Sphingobacteriales</taxon>
        <taxon>Sphingobacteriaceae</taxon>
        <taxon>Mucilaginibacter</taxon>
    </lineage>
</organism>
<keyword evidence="3" id="KW-1003">Cell membrane</keyword>
<evidence type="ECO:0000256" key="4">
    <source>
        <dbReference type="ARBA" id="ARBA00022692"/>
    </source>
</evidence>
<feature type="transmembrane region" description="Helical" evidence="7">
    <location>
        <begin position="246"/>
        <end position="269"/>
    </location>
</feature>
<dbReference type="GO" id="GO:0005886">
    <property type="term" value="C:plasma membrane"/>
    <property type="evidence" value="ECO:0007669"/>
    <property type="project" value="UniProtKB-SubCell"/>
</dbReference>
<dbReference type="Gene3D" id="1.20.1250.20">
    <property type="entry name" value="MFS general substrate transporter like domains"/>
    <property type="match status" value="1"/>
</dbReference>
<accession>A0A2T5JBY9</accession>
<evidence type="ECO:0000259" key="8">
    <source>
        <dbReference type="PROSITE" id="PS50850"/>
    </source>
</evidence>
<feature type="transmembrane region" description="Helical" evidence="7">
    <location>
        <begin position="55"/>
        <end position="76"/>
    </location>
</feature>
<evidence type="ECO:0000256" key="1">
    <source>
        <dbReference type="ARBA" id="ARBA00004651"/>
    </source>
</evidence>
<feature type="transmembrane region" description="Helical" evidence="7">
    <location>
        <begin position="311"/>
        <end position="332"/>
    </location>
</feature>
<evidence type="ECO:0000256" key="2">
    <source>
        <dbReference type="ARBA" id="ARBA00022448"/>
    </source>
</evidence>
<sequence>MSGEGDSTPQQEDRFAPLRYKDFRSYLGMRFFFTFAYMMQTTVLGFYIYEITHSKVALAFVGLGEAIPAVGIALYGGYIADKYEKRKMLLLIFGGVFFCALVMFTATLSSVHAYIKTGWVLPILYAMIFGNGVARAFYGPATFTVYAQSIPKELYPKASTLSSSSFQIAAILGPATAMFVYAYAPHISSGLTGITATFGIIQVFLLIALVLIYRLRKYPPVFVPKEDIWTSLKEGLHFVFNNKMMFYAMTLDLFSVFFGGVVALLPVFALDILKVGPEGAGIMRTAMSLGAAITMIAMVRFSPMNHPWRNLLIAVTGFGLAIIGFGLSRIFYLSVFCMFMQGAFDSVSVIIRSTLMQLLTPDHMRGRVSSVNQMFIGSSNEIGDFESGMAAKYLGTVPAVLFGGCMTIFIVSFTFFKTKNLLPLGLNDIHQADADGTMEVKSEAKTA</sequence>
<feature type="transmembrane region" description="Helical" evidence="7">
    <location>
        <begin position="27"/>
        <end position="49"/>
    </location>
</feature>
<dbReference type="EMBL" id="QAOQ01000002">
    <property type="protein sequence ID" value="PTQ99270.1"/>
    <property type="molecule type" value="Genomic_DNA"/>
</dbReference>
<evidence type="ECO:0000256" key="3">
    <source>
        <dbReference type="ARBA" id="ARBA00022475"/>
    </source>
</evidence>
<evidence type="ECO:0000256" key="7">
    <source>
        <dbReference type="SAM" id="Phobius"/>
    </source>
</evidence>
<dbReference type="PANTHER" id="PTHR23513:SF9">
    <property type="entry name" value="ENTEROBACTIN EXPORTER ENTS"/>
    <property type="match status" value="1"/>
</dbReference>
<feature type="transmembrane region" description="Helical" evidence="7">
    <location>
        <begin position="123"/>
        <end position="146"/>
    </location>
</feature>
<evidence type="ECO:0000256" key="5">
    <source>
        <dbReference type="ARBA" id="ARBA00022989"/>
    </source>
</evidence>
<evidence type="ECO:0000256" key="6">
    <source>
        <dbReference type="ARBA" id="ARBA00023136"/>
    </source>
</evidence>
<dbReference type="AlphaFoldDB" id="A0A2T5JBY9"/>
<keyword evidence="10" id="KW-1185">Reference proteome</keyword>
<dbReference type="CDD" id="cd06173">
    <property type="entry name" value="MFS_MefA_like"/>
    <property type="match status" value="1"/>
</dbReference>
<protein>
    <submittedName>
        <fullName evidence="9">Putative MFS family arabinose efflux permease</fullName>
    </submittedName>
</protein>
<dbReference type="InterPro" id="IPR036259">
    <property type="entry name" value="MFS_trans_sf"/>
</dbReference>
<keyword evidence="6 7" id="KW-0472">Membrane</keyword>
<reference evidence="9 10" key="1">
    <citation type="submission" date="2018-04" db="EMBL/GenBank/DDBJ databases">
        <title>Genomic Encyclopedia of Archaeal and Bacterial Type Strains, Phase II (KMG-II): from individual species to whole genera.</title>
        <authorList>
            <person name="Goeker M."/>
        </authorList>
    </citation>
    <scope>NUCLEOTIDE SEQUENCE [LARGE SCALE GENOMIC DNA]</scope>
    <source>
        <strain evidence="9 10">DSM 26809</strain>
    </source>
</reference>
<dbReference type="PANTHER" id="PTHR23513">
    <property type="entry name" value="INTEGRAL MEMBRANE EFFLUX PROTEIN-RELATED"/>
    <property type="match status" value="1"/>
</dbReference>
<comment type="caution">
    <text evidence="9">The sequence shown here is derived from an EMBL/GenBank/DDBJ whole genome shotgun (WGS) entry which is preliminary data.</text>
</comment>
<feature type="transmembrane region" description="Helical" evidence="7">
    <location>
        <begin position="88"/>
        <end position="111"/>
    </location>
</feature>
<dbReference type="Proteomes" id="UP000244168">
    <property type="component" value="Unassembled WGS sequence"/>
</dbReference>
<dbReference type="PROSITE" id="PS50850">
    <property type="entry name" value="MFS"/>
    <property type="match status" value="1"/>
</dbReference>
<evidence type="ECO:0000313" key="9">
    <source>
        <dbReference type="EMBL" id="PTQ99270.1"/>
    </source>
</evidence>
<dbReference type="InterPro" id="IPR020846">
    <property type="entry name" value="MFS_dom"/>
</dbReference>
<comment type="subcellular location">
    <subcellularLocation>
        <location evidence="1">Cell membrane</location>
        <topology evidence="1">Multi-pass membrane protein</topology>
    </subcellularLocation>
</comment>
<feature type="transmembrane region" description="Helical" evidence="7">
    <location>
        <begin position="393"/>
        <end position="416"/>
    </location>
</feature>
<keyword evidence="2" id="KW-0813">Transport</keyword>
<feature type="transmembrane region" description="Helical" evidence="7">
    <location>
        <begin position="190"/>
        <end position="213"/>
    </location>
</feature>
<dbReference type="Pfam" id="PF05977">
    <property type="entry name" value="MFS_3"/>
    <property type="match status" value="1"/>
</dbReference>
<dbReference type="GO" id="GO:0022857">
    <property type="term" value="F:transmembrane transporter activity"/>
    <property type="evidence" value="ECO:0007669"/>
    <property type="project" value="InterPro"/>
</dbReference>
<dbReference type="InterPro" id="IPR010290">
    <property type="entry name" value="TM_effector"/>
</dbReference>
<feature type="transmembrane region" description="Helical" evidence="7">
    <location>
        <begin position="281"/>
        <end position="299"/>
    </location>
</feature>
<proteinExistence type="predicted"/>
<feature type="domain" description="Major facilitator superfamily (MFS) profile" evidence="8">
    <location>
        <begin position="1"/>
        <end position="220"/>
    </location>
</feature>
<dbReference type="SUPFAM" id="SSF103473">
    <property type="entry name" value="MFS general substrate transporter"/>
    <property type="match status" value="1"/>
</dbReference>
<keyword evidence="5 7" id="KW-1133">Transmembrane helix</keyword>